<protein>
    <recommendedName>
        <fullName evidence="8 10">NH(3)-dependent NAD(+) synthetase</fullName>
        <ecNumber evidence="8 10">6.3.1.5</ecNumber>
    </recommendedName>
</protein>
<feature type="binding site" evidence="8">
    <location>
        <position position="210"/>
    </location>
    <ligand>
        <name>ATP</name>
        <dbReference type="ChEBI" id="CHEBI:30616"/>
    </ligand>
</feature>
<dbReference type="GO" id="GO:0009435">
    <property type="term" value="P:NAD+ biosynthetic process"/>
    <property type="evidence" value="ECO:0007669"/>
    <property type="project" value="UniProtKB-UniRule"/>
</dbReference>
<evidence type="ECO:0000256" key="2">
    <source>
        <dbReference type="ARBA" id="ARBA00022598"/>
    </source>
</evidence>
<comment type="caution">
    <text evidence="8">Lacks conserved residue(s) required for the propagation of feature annotation.</text>
</comment>
<feature type="binding site" evidence="8">
    <location>
        <begin position="46"/>
        <end position="53"/>
    </location>
    <ligand>
        <name>ATP</name>
        <dbReference type="ChEBI" id="CHEBI:30616"/>
    </ligand>
</feature>
<dbReference type="GO" id="GO:0046872">
    <property type="term" value="F:metal ion binding"/>
    <property type="evidence" value="ECO:0007669"/>
    <property type="project" value="UniProtKB-KW"/>
</dbReference>
<dbReference type="PATRIC" id="fig|479117.4.peg.1044"/>
<evidence type="ECO:0000256" key="5">
    <source>
        <dbReference type="ARBA" id="ARBA00022840"/>
    </source>
</evidence>
<dbReference type="EC" id="6.3.1.5" evidence="8 10"/>
<dbReference type="AlphaFoldDB" id="A0A150H7M1"/>
<evidence type="ECO:0000256" key="6">
    <source>
        <dbReference type="ARBA" id="ARBA00022842"/>
    </source>
</evidence>
<evidence type="ECO:0000256" key="4">
    <source>
        <dbReference type="ARBA" id="ARBA00022741"/>
    </source>
</evidence>
<feature type="binding site" evidence="8">
    <location>
        <position position="179"/>
    </location>
    <ligand>
        <name>deamido-NAD(+)</name>
        <dbReference type="ChEBI" id="CHEBI:58437"/>
        <note>ligand shared between two neighboring subunits</note>
    </ligand>
</feature>
<evidence type="ECO:0000256" key="10">
    <source>
        <dbReference type="RuleBase" id="RU003812"/>
    </source>
</evidence>
<keyword evidence="2 8" id="KW-0436">Ligase</keyword>
<dbReference type="InterPro" id="IPR014729">
    <property type="entry name" value="Rossmann-like_a/b/a_fold"/>
</dbReference>
<dbReference type="Gene3D" id="3.40.50.620">
    <property type="entry name" value="HUPs"/>
    <property type="match status" value="1"/>
</dbReference>
<dbReference type="GO" id="GO:0004359">
    <property type="term" value="F:glutaminase activity"/>
    <property type="evidence" value="ECO:0007669"/>
    <property type="project" value="InterPro"/>
</dbReference>
<evidence type="ECO:0000259" key="11">
    <source>
        <dbReference type="Pfam" id="PF02540"/>
    </source>
</evidence>
<feature type="binding site" evidence="8">
    <location>
        <position position="188"/>
    </location>
    <ligand>
        <name>ATP</name>
        <dbReference type="ChEBI" id="CHEBI:30616"/>
    </ligand>
</feature>
<comment type="function">
    <text evidence="8">Catalyzes the ATP-dependent amidation of deamido-NAD to form NAD. Uses ammonia as a nitrogen source.</text>
</comment>
<reference evidence="12 13" key="1">
    <citation type="submission" date="2016-01" db="EMBL/GenBank/DDBJ databases">
        <title>Use of Whole Genome Sequencing to ascertain that Brevibacterium massiliense (Roux, Raoult 2009) is a later heterotypic synonym of Brevibacterium ravenspurgense (Mages 2008).</title>
        <authorList>
            <person name="Bernier A.-M."/>
            <person name="Burdz T."/>
            <person name="Huynh C."/>
            <person name="Pachecho A.L."/>
            <person name="Wiebe D."/>
            <person name="Bonner C."/>
            <person name="Bernard K."/>
        </authorList>
    </citation>
    <scope>NUCLEOTIDE SEQUENCE [LARGE SCALE GENOMIC DNA]</scope>
    <source>
        <strain evidence="12 13">CCUG56047</strain>
    </source>
</reference>
<feature type="domain" description="NAD/GMP synthase" evidence="11">
    <location>
        <begin position="24"/>
        <end position="264"/>
    </location>
</feature>
<evidence type="ECO:0000256" key="3">
    <source>
        <dbReference type="ARBA" id="ARBA00022723"/>
    </source>
</evidence>
<evidence type="ECO:0000313" key="13">
    <source>
        <dbReference type="Proteomes" id="UP000243589"/>
    </source>
</evidence>
<feature type="binding site" description="in other chain" evidence="8">
    <location>
        <begin position="259"/>
        <end position="260"/>
    </location>
    <ligand>
        <name>deamido-NAD(+)</name>
        <dbReference type="ChEBI" id="CHEBI:58437"/>
        <note>ligand shared between two neighboring subunits</note>
    </ligand>
</feature>
<evidence type="ECO:0000256" key="7">
    <source>
        <dbReference type="ARBA" id="ARBA00023027"/>
    </source>
</evidence>
<proteinExistence type="inferred from homology"/>
<comment type="pathway">
    <text evidence="8">Cofactor biosynthesis; NAD(+) biosynthesis; NAD(+) from deamido-NAD(+) (ammonia route): step 1/1.</text>
</comment>
<evidence type="ECO:0000256" key="9">
    <source>
        <dbReference type="RuleBase" id="RU003811"/>
    </source>
</evidence>
<sequence length="275" mass="30289">MTRLADEIRASLVVRPTIEPRDEIAVRVQFLVDYCLTTGARGFVLGISGGQDSTLAGRMCQMAAEKLRSLGEDVTFTAVRLPYRVQSDHEDVQLAMEFIQPDKDVDFNIGNSVDALADEFTETLGEPISDFNRGNVKARIRMTAQYAIAGAAGQLVVGSDHAAEAVTGFYTKFGDGGADVMPLYGLTKRQGRALLEEMEAPARLYEKTPTADLLDDAPGQSDEDALGVSYEEIDTYLEGGEVPDDVAMKIEQLFMRSRHKRTVPVTPQTDWWIRC</sequence>
<dbReference type="PANTHER" id="PTHR23090:SF7">
    <property type="entry name" value="NH(3)-DEPENDENT NAD(+) SYNTHETASE"/>
    <property type="match status" value="1"/>
</dbReference>
<dbReference type="HAMAP" id="MF_00193">
    <property type="entry name" value="NadE_ammonia_dep"/>
    <property type="match status" value="1"/>
</dbReference>
<keyword evidence="13" id="KW-1185">Reference proteome</keyword>
<gene>
    <name evidence="8 12" type="primary">nadE</name>
    <name evidence="12" type="ORF">Bravens_01046</name>
</gene>
<feature type="binding site" evidence="8">
    <location>
        <position position="52"/>
    </location>
    <ligand>
        <name>Mg(2+)</name>
        <dbReference type="ChEBI" id="CHEBI:18420"/>
    </ligand>
</feature>
<dbReference type="Proteomes" id="UP000243589">
    <property type="component" value="Unassembled WGS sequence"/>
</dbReference>
<dbReference type="GO" id="GO:0005737">
    <property type="term" value="C:cytoplasm"/>
    <property type="evidence" value="ECO:0007669"/>
    <property type="project" value="InterPro"/>
</dbReference>
<comment type="similarity">
    <text evidence="1 8 9">Belongs to the NAD synthetase family.</text>
</comment>
<accession>A0A150H7M1</accession>
<dbReference type="GO" id="GO:0003952">
    <property type="term" value="F:NAD+ synthase (glutamine-hydrolyzing) activity"/>
    <property type="evidence" value="ECO:0007669"/>
    <property type="project" value="InterPro"/>
</dbReference>
<dbReference type="CDD" id="cd00553">
    <property type="entry name" value="NAD_synthase"/>
    <property type="match status" value="1"/>
</dbReference>
<dbReference type="EMBL" id="LQQC01000010">
    <property type="protein sequence ID" value="KXZ58014.1"/>
    <property type="molecule type" value="Genomic_DNA"/>
</dbReference>
<comment type="caution">
    <text evidence="12">The sequence shown here is derived from an EMBL/GenBank/DDBJ whole genome shotgun (WGS) entry which is preliminary data.</text>
</comment>
<evidence type="ECO:0000256" key="8">
    <source>
        <dbReference type="HAMAP-Rule" id="MF_00193"/>
    </source>
</evidence>
<dbReference type="InterPro" id="IPR003694">
    <property type="entry name" value="NAD_synthase"/>
</dbReference>
<organism evidence="12 13">
    <name type="scientific">Brevibacterium ravenspurgense</name>
    <dbReference type="NCBI Taxonomy" id="479117"/>
    <lineage>
        <taxon>Bacteria</taxon>
        <taxon>Bacillati</taxon>
        <taxon>Actinomycetota</taxon>
        <taxon>Actinomycetes</taxon>
        <taxon>Micrococcales</taxon>
        <taxon>Brevibacteriaceae</taxon>
        <taxon>Brevibacterium</taxon>
    </lineage>
</organism>
<dbReference type="InterPro" id="IPR022926">
    <property type="entry name" value="NH(3)-dep_NAD(+)_synth"/>
</dbReference>
<dbReference type="GO" id="GO:0008795">
    <property type="term" value="F:NAD+ synthase activity"/>
    <property type="evidence" value="ECO:0007669"/>
    <property type="project" value="UniProtKB-UniRule"/>
</dbReference>
<name>A0A150H7M1_9MICO</name>
<dbReference type="GO" id="GO:0005524">
    <property type="term" value="F:ATP binding"/>
    <property type="evidence" value="ECO:0007669"/>
    <property type="project" value="UniProtKB-UniRule"/>
</dbReference>
<dbReference type="SUPFAM" id="SSF52402">
    <property type="entry name" value="Adenine nucleotide alpha hydrolases-like"/>
    <property type="match status" value="1"/>
</dbReference>
<comment type="subunit">
    <text evidence="8">Homodimer.</text>
</comment>
<feature type="binding site" description="in other chain" evidence="8">
    <location>
        <position position="139"/>
    </location>
    <ligand>
        <name>deamido-NAD(+)</name>
        <dbReference type="ChEBI" id="CHEBI:58437"/>
        <note>ligand shared between two neighboring subunits</note>
    </ligand>
</feature>
<feature type="binding site" evidence="8">
    <location>
        <position position="164"/>
    </location>
    <ligand>
        <name>Mg(2+)</name>
        <dbReference type="ChEBI" id="CHEBI:18420"/>
    </ligand>
</feature>
<keyword evidence="3 8" id="KW-0479">Metal-binding</keyword>
<keyword evidence="7 8" id="KW-0520">NAD</keyword>
<dbReference type="PANTHER" id="PTHR23090">
    <property type="entry name" value="NH 3 /GLUTAMINE-DEPENDENT NAD + SYNTHETASE"/>
    <property type="match status" value="1"/>
</dbReference>
<dbReference type="NCBIfam" id="TIGR00552">
    <property type="entry name" value="nadE"/>
    <property type="match status" value="1"/>
</dbReference>
<evidence type="ECO:0000256" key="1">
    <source>
        <dbReference type="ARBA" id="ARBA00005859"/>
    </source>
</evidence>
<feature type="binding site" description="in other chain" evidence="8">
    <location>
        <position position="172"/>
    </location>
    <ligand>
        <name>deamido-NAD(+)</name>
        <dbReference type="ChEBI" id="CHEBI:58437"/>
        <note>ligand shared between two neighboring subunits</note>
    </ligand>
</feature>
<dbReference type="InterPro" id="IPR022310">
    <property type="entry name" value="NAD/GMP_synthase"/>
</dbReference>
<keyword evidence="5 8" id="KW-0067">ATP-binding</keyword>
<dbReference type="NCBIfam" id="NF001979">
    <property type="entry name" value="PRK00768.1"/>
    <property type="match status" value="1"/>
</dbReference>
<dbReference type="RefSeq" id="WP_062020978.1">
    <property type="nucleotide sequence ID" value="NZ_LQQC01000010.1"/>
</dbReference>
<keyword evidence="6 8" id="KW-0460">Magnesium</keyword>
<dbReference type="UniPathway" id="UPA00253">
    <property type="reaction ID" value="UER00333"/>
</dbReference>
<dbReference type="Pfam" id="PF02540">
    <property type="entry name" value="NAD_synthase"/>
    <property type="match status" value="1"/>
</dbReference>
<comment type="catalytic activity">
    <reaction evidence="8 10">
        <text>deamido-NAD(+) + NH4(+) + ATP = AMP + diphosphate + NAD(+) + H(+)</text>
        <dbReference type="Rhea" id="RHEA:21188"/>
        <dbReference type="ChEBI" id="CHEBI:15378"/>
        <dbReference type="ChEBI" id="CHEBI:28938"/>
        <dbReference type="ChEBI" id="CHEBI:30616"/>
        <dbReference type="ChEBI" id="CHEBI:33019"/>
        <dbReference type="ChEBI" id="CHEBI:57540"/>
        <dbReference type="ChEBI" id="CHEBI:58437"/>
        <dbReference type="ChEBI" id="CHEBI:456215"/>
        <dbReference type="EC" id="6.3.1.5"/>
    </reaction>
</comment>
<evidence type="ECO:0000313" key="12">
    <source>
        <dbReference type="EMBL" id="KXZ58014.1"/>
    </source>
</evidence>
<keyword evidence="4 8" id="KW-0547">Nucleotide-binding</keyword>